<evidence type="ECO:0000313" key="2">
    <source>
        <dbReference type="Proteomes" id="UP000198552"/>
    </source>
</evidence>
<proteinExistence type="predicted"/>
<dbReference type="SUPFAM" id="SSF53474">
    <property type="entry name" value="alpha/beta-Hydrolases"/>
    <property type="match status" value="1"/>
</dbReference>
<sequence length="292" mass="31282">MMDPSLSSFGHCSGRFALPWAFAGRPLTLHCYRPADLAGAHAPLVLVQHGVLRNGDDYRDFWIDAADRHGLQVIATTFSDEHWPGVESYNNGGVWQGDGQLAAPASWAYRAIPALVEQLRLEQVLHDQPVYLFGHSAGGQFVHRLTSLLGVQGLAGVVTANPGWYTLADDALAFPEGLAGVGLAPAALARLLATPLVIFAGECDTDTGDPHLPAEPAALRQGPHRHARALHYLKCARQQAARLGMPLAWQLHSVPGIGHDGEAMSAICAHWWFEGGLPSADELGRLGGRQIA</sequence>
<dbReference type="STRING" id="1527607.SAMN05428957_101166"/>
<dbReference type="InterPro" id="IPR029058">
    <property type="entry name" value="AB_hydrolase_fold"/>
</dbReference>
<organism evidence="1 2">
    <name type="scientific">Oryzisolibacter propanilivorax</name>
    <dbReference type="NCBI Taxonomy" id="1527607"/>
    <lineage>
        <taxon>Bacteria</taxon>
        <taxon>Pseudomonadati</taxon>
        <taxon>Pseudomonadota</taxon>
        <taxon>Betaproteobacteria</taxon>
        <taxon>Burkholderiales</taxon>
        <taxon>Comamonadaceae</taxon>
        <taxon>Oryzisolibacter</taxon>
    </lineage>
</organism>
<dbReference type="Proteomes" id="UP000198552">
    <property type="component" value="Unassembled WGS sequence"/>
</dbReference>
<protein>
    <recommendedName>
        <fullName evidence="3">Alpha/beta hydrolase family protein</fullName>
    </recommendedName>
</protein>
<dbReference type="Gene3D" id="3.40.50.1820">
    <property type="entry name" value="alpha/beta hydrolase"/>
    <property type="match status" value="1"/>
</dbReference>
<dbReference type="OrthoDB" id="332706at2"/>
<dbReference type="EMBL" id="FNHP01000001">
    <property type="protein sequence ID" value="SDL93130.1"/>
    <property type="molecule type" value="Genomic_DNA"/>
</dbReference>
<evidence type="ECO:0000313" key="1">
    <source>
        <dbReference type="EMBL" id="SDL93130.1"/>
    </source>
</evidence>
<dbReference type="AlphaFoldDB" id="A0A1G9P352"/>
<reference evidence="2" key="1">
    <citation type="submission" date="2016-10" db="EMBL/GenBank/DDBJ databases">
        <authorList>
            <person name="Varghese N."/>
            <person name="Submissions S."/>
        </authorList>
    </citation>
    <scope>NUCLEOTIDE SEQUENCE [LARGE SCALE GENOMIC DNA]</scope>
    <source>
        <strain evidence="2">EPL6</strain>
    </source>
</reference>
<evidence type="ECO:0008006" key="3">
    <source>
        <dbReference type="Google" id="ProtNLM"/>
    </source>
</evidence>
<name>A0A1G9P352_9BURK</name>
<gene>
    <name evidence="1" type="ORF">SAMN05428957_101166</name>
</gene>
<keyword evidence="2" id="KW-1185">Reference proteome</keyword>
<accession>A0A1G9P352</accession>